<dbReference type="InterPro" id="IPR016040">
    <property type="entry name" value="NAD(P)-bd_dom"/>
</dbReference>
<sequence length="284" mass="29217">MIIVTGANGKLGRAVATRLLDRIGPEGVGACVRDPDRARDLAERGVRVRRGDFADAASLAHAFEGASRVLVVSVDTTGEAAVELHRTAIEAAGAAGARVVYTSHLGADPGSPFPPMPDHAATEAVLRNSGTAFTSLRNGFYAASALMLLGTALRTGELAAPEDGPVSWTAHDDLAEAAVAALTGDALDGVTPALTGAEAVDLAGVAAIASELTGRSIRRVVVADEEYRAGLLGHGVPHPTADLLLGMFAASRRGAFAEVDPALGRLLGRPPVPLREFLRTELAR</sequence>
<dbReference type="KEGG" id="ssyi:EKG83_20690"/>
<name>A0A5Q0GZW0_SACSY</name>
<dbReference type="CDD" id="cd05269">
    <property type="entry name" value="TMR_SDR_a"/>
    <property type="match status" value="1"/>
</dbReference>
<keyword evidence="3" id="KW-1185">Reference proteome</keyword>
<dbReference type="OrthoDB" id="5510591at2"/>
<dbReference type="Pfam" id="PF13460">
    <property type="entry name" value="NAD_binding_10"/>
    <property type="match status" value="1"/>
</dbReference>
<dbReference type="InterPro" id="IPR036291">
    <property type="entry name" value="NAD(P)-bd_dom_sf"/>
</dbReference>
<evidence type="ECO:0000313" key="3">
    <source>
        <dbReference type="Proteomes" id="UP000325787"/>
    </source>
</evidence>
<dbReference type="EMBL" id="CP034550">
    <property type="protein sequence ID" value="QFZ19527.1"/>
    <property type="molecule type" value="Genomic_DNA"/>
</dbReference>
<feature type="domain" description="NAD(P)-binding" evidence="1">
    <location>
        <begin position="6"/>
        <end position="183"/>
    </location>
</feature>
<organism evidence="2 3">
    <name type="scientific">Saccharothrix syringae</name>
    <name type="common">Nocardiopsis syringae</name>
    <dbReference type="NCBI Taxonomy" id="103733"/>
    <lineage>
        <taxon>Bacteria</taxon>
        <taxon>Bacillati</taxon>
        <taxon>Actinomycetota</taxon>
        <taxon>Actinomycetes</taxon>
        <taxon>Pseudonocardiales</taxon>
        <taxon>Pseudonocardiaceae</taxon>
        <taxon>Saccharothrix</taxon>
    </lineage>
</organism>
<dbReference type="PANTHER" id="PTHR47129">
    <property type="entry name" value="QUINONE OXIDOREDUCTASE 2"/>
    <property type="match status" value="1"/>
</dbReference>
<dbReference type="Gene3D" id="3.40.50.720">
    <property type="entry name" value="NAD(P)-binding Rossmann-like Domain"/>
    <property type="match status" value="1"/>
</dbReference>
<dbReference type="AlphaFoldDB" id="A0A5Q0GZW0"/>
<dbReference type="PANTHER" id="PTHR47129:SF1">
    <property type="entry name" value="NMRA-LIKE DOMAIN-CONTAINING PROTEIN"/>
    <property type="match status" value="1"/>
</dbReference>
<protein>
    <submittedName>
        <fullName evidence="2">SDR family oxidoreductase</fullName>
    </submittedName>
</protein>
<dbReference type="RefSeq" id="WP_033431745.1">
    <property type="nucleotide sequence ID" value="NZ_CP034550.1"/>
</dbReference>
<proteinExistence type="predicted"/>
<dbReference type="Proteomes" id="UP000325787">
    <property type="component" value="Chromosome"/>
</dbReference>
<dbReference type="InterPro" id="IPR052718">
    <property type="entry name" value="NmrA-type_oxidoreductase"/>
</dbReference>
<dbReference type="SUPFAM" id="SSF51735">
    <property type="entry name" value="NAD(P)-binding Rossmann-fold domains"/>
    <property type="match status" value="1"/>
</dbReference>
<accession>A0A5Q0GZW0</accession>
<evidence type="ECO:0000259" key="1">
    <source>
        <dbReference type="Pfam" id="PF13460"/>
    </source>
</evidence>
<evidence type="ECO:0000313" key="2">
    <source>
        <dbReference type="EMBL" id="QFZ19527.1"/>
    </source>
</evidence>
<dbReference type="Gene3D" id="3.90.25.10">
    <property type="entry name" value="UDP-galactose 4-epimerase, domain 1"/>
    <property type="match status" value="1"/>
</dbReference>
<reference evidence="3" key="1">
    <citation type="journal article" date="2021" name="Curr. Microbiol.">
        <title>Complete genome of nocamycin-producing strain Saccharothrix syringae NRRL B-16468 reveals the biosynthetic potential for secondary metabolites.</title>
        <authorList>
            <person name="Mo X."/>
            <person name="Yang S."/>
        </authorList>
    </citation>
    <scope>NUCLEOTIDE SEQUENCE [LARGE SCALE GENOMIC DNA]</scope>
    <source>
        <strain evidence="3">ATCC 51364 / DSM 43886 / JCM 6844 / KCTC 9398 / NBRC 14523 / NRRL B-16468 / INA 2240</strain>
    </source>
</reference>
<gene>
    <name evidence="2" type="ORF">EKG83_20690</name>
</gene>